<sequence>MTPAPIFIMVLFVGVVFSQTHTNDHQKISELQTEFDRMKTDFEDFKNRTSTEIQQLRDRNSFLASVQSTNVQTLNVLMTDVFKIRAKLGFITMDSVQQNSSLDIVLDAIQRLDKLNSTIGGQRGNQYIRKCQDGNWNVARCSNITVHVNFSPTFDEVPYVMLGVSKVDAGSGHNTRFQAFTSAITEQGFDYTIGTWGDSELWGSTFEWLACPY</sequence>
<accession>A0A8W8J7A6</accession>
<keyword evidence="4" id="KW-1185">Reference proteome</keyword>
<dbReference type="InterPro" id="IPR019019">
    <property type="entry name" value="H-type_lectin_domain"/>
</dbReference>
<dbReference type="SUPFAM" id="SSF141086">
    <property type="entry name" value="Agglutinin HPA-like"/>
    <property type="match status" value="1"/>
</dbReference>
<name>A0A8W8J7A6_MAGGI</name>
<feature type="chain" id="PRO_5036443014" description="H-type lectin domain-containing protein" evidence="1">
    <location>
        <begin position="19"/>
        <end position="213"/>
    </location>
</feature>
<evidence type="ECO:0000259" key="2">
    <source>
        <dbReference type="Pfam" id="PF09458"/>
    </source>
</evidence>
<dbReference type="Pfam" id="PF09458">
    <property type="entry name" value="H_lectin"/>
    <property type="match status" value="1"/>
</dbReference>
<proteinExistence type="predicted"/>
<evidence type="ECO:0000313" key="3">
    <source>
        <dbReference type="EnsemblMetazoa" id="G17615.2:cds"/>
    </source>
</evidence>
<organism evidence="3 4">
    <name type="scientific">Magallana gigas</name>
    <name type="common">Pacific oyster</name>
    <name type="synonym">Crassostrea gigas</name>
    <dbReference type="NCBI Taxonomy" id="29159"/>
    <lineage>
        <taxon>Eukaryota</taxon>
        <taxon>Metazoa</taxon>
        <taxon>Spiralia</taxon>
        <taxon>Lophotrochozoa</taxon>
        <taxon>Mollusca</taxon>
        <taxon>Bivalvia</taxon>
        <taxon>Autobranchia</taxon>
        <taxon>Pteriomorphia</taxon>
        <taxon>Ostreida</taxon>
        <taxon>Ostreoidea</taxon>
        <taxon>Ostreidae</taxon>
        <taxon>Magallana</taxon>
    </lineage>
</organism>
<feature type="signal peptide" evidence="1">
    <location>
        <begin position="1"/>
        <end position="18"/>
    </location>
</feature>
<evidence type="ECO:0000256" key="1">
    <source>
        <dbReference type="SAM" id="SignalP"/>
    </source>
</evidence>
<dbReference type="EnsemblMetazoa" id="G17615.2">
    <property type="protein sequence ID" value="G17615.2:cds"/>
    <property type="gene ID" value="G17615"/>
</dbReference>
<evidence type="ECO:0000313" key="4">
    <source>
        <dbReference type="Proteomes" id="UP000005408"/>
    </source>
</evidence>
<dbReference type="Gene3D" id="2.60.40.2080">
    <property type="match status" value="1"/>
</dbReference>
<feature type="domain" description="H-type lectin" evidence="2">
    <location>
        <begin position="145"/>
        <end position="210"/>
    </location>
</feature>
<dbReference type="GO" id="GO:0030246">
    <property type="term" value="F:carbohydrate binding"/>
    <property type="evidence" value="ECO:0007669"/>
    <property type="project" value="InterPro"/>
</dbReference>
<dbReference type="AlphaFoldDB" id="A0A8W8J7A6"/>
<dbReference type="GO" id="GO:0007155">
    <property type="term" value="P:cell adhesion"/>
    <property type="evidence" value="ECO:0007669"/>
    <property type="project" value="InterPro"/>
</dbReference>
<dbReference type="Proteomes" id="UP000005408">
    <property type="component" value="Unassembled WGS sequence"/>
</dbReference>
<dbReference type="InterPro" id="IPR037221">
    <property type="entry name" value="H-type_lectin_dom_sf"/>
</dbReference>
<protein>
    <recommendedName>
        <fullName evidence="2">H-type lectin domain-containing protein</fullName>
    </recommendedName>
</protein>
<keyword evidence="1" id="KW-0732">Signal</keyword>
<reference evidence="3" key="1">
    <citation type="submission" date="2022-08" db="UniProtKB">
        <authorList>
            <consortium name="EnsemblMetazoa"/>
        </authorList>
    </citation>
    <scope>IDENTIFICATION</scope>
    <source>
        <strain evidence="3">05x7-T-G4-1.051#20</strain>
    </source>
</reference>